<dbReference type="AlphaFoldDB" id="A0A1A8F9V7"/>
<evidence type="ECO:0000313" key="1">
    <source>
        <dbReference type="EMBL" id="SBQ56160.1"/>
    </source>
</evidence>
<organism evidence="1">
    <name type="scientific">Nothobranchius korthausae</name>
    <dbReference type="NCBI Taxonomy" id="1143690"/>
    <lineage>
        <taxon>Eukaryota</taxon>
        <taxon>Metazoa</taxon>
        <taxon>Chordata</taxon>
        <taxon>Craniata</taxon>
        <taxon>Vertebrata</taxon>
        <taxon>Euteleostomi</taxon>
        <taxon>Actinopterygii</taxon>
        <taxon>Neopterygii</taxon>
        <taxon>Teleostei</taxon>
        <taxon>Neoteleostei</taxon>
        <taxon>Acanthomorphata</taxon>
        <taxon>Ovalentaria</taxon>
        <taxon>Atherinomorphae</taxon>
        <taxon>Cyprinodontiformes</taxon>
        <taxon>Nothobranchiidae</taxon>
        <taxon>Nothobranchius</taxon>
    </lineage>
</organism>
<accession>A0A1A8F9V7</accession>
<proteinExistence type="predicted"/>
<feature type="non-terminal residue" evidence="1">
    <location>
        <position position="94"/>
    </location>
</feature>
<dbReference type="EMBL" id="HAEB01009633">
    <property type="protein sequence ID" value="SBQ56160.1"/>
    <property type="molecule type" value="Transcribed_RNA"/>
</dbReference>
<gene>
    <name evidence="1" type="primary">MUM1</name>
</gene>
<protein>
    <submittedName>
        <fullName evidence="1">Melanoma associated antigen (Mutated) 1</fullName>
    </submittedName>
</protein>
<reference evidence="1" key="2">
    <citation type="submission" date="2016-06" db="EMBL/GenBank/DDBJ databases">
        <title>The genome of a short-lived fish provides insights into sex chromosome evolution and the genetic control of aging.</title>
        <authorList>
            <person name="Reichwald K."/>
            <person name="Felder M."/>
            <person name="Petzold A."/>
            <person name="Koch P."/>
            <person name="Groth M."/>
            <person name="Platzer M."/>
        </authorList>
    </citation>
    <scope>NUCLEOTIDE SEQUENCE</scope>
    <source>
        <tissue evidence="1">Brain</tissue>
    </source>
</reference>
<reference evidence="1" key="1">
    <citation type="submission" date="2016-05" db="EMBL/GenBank/DDBJ databases">
        <authorList>
            <person name="Lavstsen T."/>
            <person name="Jespersen J.S."/>
        </authorList>
    </citation>
    <scope>NUCLEOTIDE SEQUENCE</scope>
    <source>
        <tissue evidence="1">Brain</tissue>
    </source>
</reference>
<sequence>MFARTVRLLILKSRKFDMLSTFNGGGIISANVNPLWITVKQTDKIICFPLSTQDTDHVYFKTPYSFPPREQDNDGMDQHNVVTTTRDVLSKDMS</sequence>
<name>A0A1A8F9V7_9TELE</name>